<protein>
    <submittedName>
        <fullName evidence="5">Uncharacterized protein</fullName>
    </submittedName>
</protein>
<keyword evidence="2 3" id="KW-0802">TPR repeat</keyword>
<dbReference type="InterPro" id="IPR019734">
    <property type="entry name" value="TPR_rpt"/>
</dbReference>
<dbReference type="SUPFAM" id="SSF48452">
    <property type="entry name" value="TPR-like"/>
    <property type="match status" value="1"/>
</dbReference>
<dbReference type="Gene3D" id="2.160.20.80">
    <property type="entry name" value="E3 ubiquitin-protein ligase SopA"/>
    <property type="match status" value="1"/>
</dbReference>
<accession>A0A7C3ZTC2</accession>
<dbReference type="EMBL" id="DSPX01000090">
    <property type="protein sequence ID" value="HGG00786.1"/>
    <property type="molecule type" value="Genomic_DNA"/>
</dbReference>
<evidence type="ECO:0000256" key="4">
    <source>
        <dbReference type="SAM" id="SignalP"/>
    </source>
</evidence>
<feature type="signal peptide" evidence="4">
    <location>
        <begin position="1"/>
        <end position="23"/>
    </location>
</feature>
<keyword evidence="1" id="KW-0677">Repeat</keyword>
<dbReference type="Pfam" id="PF00805">
    <property type="entry name" value="Pentapeptide"/>
    <property type="match status" value="1"/>
</dbReference>
<proteinExistence type="predicted"/>
<gene>
    <name evidence="5" type="ORF">ENR15_09090</name>
</gene>
<feature type="repeat" description="TPR" evidence="3">
    <location>
        <begin position="141"/>
        <end position="174"/>
    </location>
</feature>
<feature type="chain" id="PRO_5028244889" evidence="4">
    <location>
        <begin position="24"/>
        <end position="257"/>
    </location>
</feature>
<evidence type="ECO:0000313" key="5">
    <source>
        <dbReference type="EMBL" id="HGG00786.1"/>
    </source>
</evidence>
<name>A0A7C3ZTC2_9CYAN</name>
<dbReference type="InterPro" id="IPR001646">
    <property type="entry name" value="5peptide_repeat"/>
</dbReference>
<dbReference type="InterPro" id="IPR013105">
    <property type="entry name" value="TPR_2"/>
</dbReference>
<dbReference type="InterPro" id="IPR051082">
    <property type="entry name" value="Pentapeptide-BTB/POZ_domain"/>
</dbReference>
<dbReference type="Gene3D" id="1.25.40.10">
    <property type="entry name" value="Tetratricopeptide repeat domain"/>
    <property type="match status" value="1"/>
</dbReference>
<evidence type="ECO:0000256" key="1">
    <source>
        <dbReference type="ARBA" id="ARBA00022737"/>
    </source>
</evidence>
<sequence length="257" mass="27079">MKRNLVAAVGVLVATCVGTPAIAENFDHTRTLLQTRSCIECDLSDAGLVMASLARVNLERAVLTRANLSRATLEGANLSGADLSGASLFGANLRGANLRGANLQGADLRQAYLVDVDLTGARLDGALLEGAIGTPRAVLSAQDIYNWGVMAAQRQNHAKAIEYFNQAINIDPQFGLAYLARAVVRADMGDSRQAIADARAASEVFAANNEPQNFETSQTLIAQIEAFEEAKARGTNNSGGGLRVLGSLGISLLRLLL</sequence>
<dbReference type="InterPro" id="IPR011990">
    <property type="entry name" value="TPR-like_helical_dom_sf"/>
</dbReference>
<dbReference type="PANTHER" id="PTHR14136:SF17">
    <property type="entry name" value="BTB_POZ DOMAIN-CONTAINING PROTEIN KCTD9"/>
    <property type="match status" value="1"/>
</dbReference>
<evidence type="ECO:0000256" key="2">
    <source>
        <dbReference type="ARBA" id="ARBA00022803"/>
    </source>
</evidence>
<dbReference type="PROSITE" id="PS50005">
    <property type="entry name" value="TPR"/>
    <property type="match status" value="1"/>
</dbReference>
<dbReference type="AlphaFoldDB" id="A0A7C3ZTC2"/>
<organism evidence="5">
    <name type="scientific">Planktothricoides sp. SpSt-374</name>
    <dbReference type="NCBI Taxonomy" id="2282167"/>
    <lineage>
        <taxon>Bacteria</taxon>
        <taxon>Bacillati</taxon>
        <taxon>Cyanobacteriota</taxon>
        <taxon>Cyanophyceae</taxon>
        <taxon>Oscillatoriophycideae</taxon>
        <taxon>Oscillatoriales</taxon>
        <taxon>Oscillatoriaceae</taxon>
        <taxon>Planktothricoides</taxon>
    </lineage>
</organism>
<comment type="caution">
    <text evidence="5">The sequence shown here is derived from an EMBL/GenBank/DDBJ whole genome shotgun (WGS) entry which is preliminary data.</text>
</comment>
<dbReference type="SMART" id="SM00028">
    <property type="entry name" value="TPR"/>
    <property type="match status" value="2"/>
</dbReference>
<keyword evidence="4" id="KW-0732">Signal</keyword>
<evidence type="ECO:0000256" key="3">
    <source>
        <dbReference type="PROSITE-ProRule" id="PRU00339"/>
    </source>
</evidence>
<dbReference type="SUPFAM" id="SSF141571">
    <property type="entry name" value="Pentapeptide repeat-like"/>
    <property type="match status" value="1"/>
</dbReference>
<dbReference type="PANTHER" id="PTHR14136">
    <property type="entry name" value="BTB_POZ DOMAIN-CONTAINING PROTEIN KCTD9"/>
    <property type="match status" value="1"/>
</dbReference>
<dbReference type="Pfam" id="PF07719">
    <property type="entry name" value="TPR_2"/>
    <property type="match status" value="1"/>
</dbReference>
<reference evidence="5" key="1">
    <citation type="journal article" date="2020" name="mSystems">
        <title>Genome- and Community-Level Interaction Insights into Carbon Utilization and Element Cycling Functions of Hydrothermarchaeota in Hydrothermal Sediment.</title>
        <authorList>
            <person name="Zhou Z."/>
            <person name="Liu Y."/>
            <person name="Xu W."/>
            <person name="Pan J."/>
            <person name="Luo Z.H."/>
            <person name="Li M."/>
        </authorList>
    </citation>
    <scope>NUCLEOTIDE SEQUENCE [LARGE SCALE GENOMIC DNA]</scope>
    <source>
        <strain evidence="5">SpSt-374</strain>
    </source>
</reference>